<gene>
    <name evidence="1" type="ORF">KY290_001614</name>
</gene>
<reference evidence="1 2" key="1">
    <citation type="journal article" date="2021" name="bioRxiv">
        <title>Chromosome-scale and haplotype-resolved genome assembly of a tetraploid potato cultivar.</title>
        <authorList>
            <person name="Sun H."/>
            <person name="Jiao W.-B."/>
            <person name="Krause K."/>
            <person name="Campoy J.A."/>
            <person name="Goel M."/>
            <person name="Folz-Donahue K."/>
            <person name="Kukat C."/>
            <person name="Huettel B."/>
            <person name="Schneeberger K."/>
        </authorList>
    </citation>
    <scope>NUCLEOTIDE SEQUENCE [LARGE SCALE GENOMIC DNA]</scope>
    <source>
        <strain evidence="1">SolTubOtavaFocal</strain>
        <tissue evidence="1">Leaves</tissue>
    </source>
</reference>
<evidence type="ECO:0000313" key="1">
    <source>
        <dbReference type="EMBL" id="KAH0782016.1"/>
    </source>
</evidence>
<name>A0ABQ7WMN0_SOLTU</name>
<dbReference type="EMBL" id="JAIVGD010000001">
    <property type="protein sequence ID" value="KAH0782016.1"/>
    <property type="molecule type" value="Genomic_DNA"/>
</dbReference>
<proteinExistence type="predicted"/>
<comment type="caution">
    <text evidence="1">The sequence shown here is derived from an EMBL/GenBank/DDBJ whole genome shotgun (WGS) entry which is preliminary data.</text>
</comment>
<accession>A0ABQ7WMN0</accession>
<dbReference type="Proteomes" id="UP000826656">
    <property type="component" value="Unassembled WGS sequence"/>
</dbReference>
<protein>
    <submittedName>
        <fullName evidence="1">Uncharacterized protein</fullName>
    </submittedName>
</protein>
<evidence type="ECO:0000313" key="2">
    <source>
        <dbReference type="Proteomes" id="UP000826656"/>
    </source>
</evidence>
<sequence length="153" mass="17370">MVVVWISLPRLLPDLFAKRSLLSRASAVGKPIAIDKATQDKTRPSTPRVKVILDLMGKHPKRMRLQYMDEQTGKIKRIKITITNMMEWLERNNSMGRNSKVVHVVNLDYDQASDPKIPAAGVFSGKDPSLAMIKDPGQANKVQWRGENFDRIF</sequence>
<dbReference type="PANTHER" id="PTHR31286">
    <property type="entry name" value="GLYCINE-RICH CELL WALL STRUCTURAL PROTEIN 1.8-LIKE"/>
    <property type="match status" value="1"/>
</dbReference>
<keyword evidence="2" id="KW-1185">Reference proteome</keyword>
<organism evidence="1 2">
    <name type="scientific">Solanum tuberosum</name>
    <name type="common">Potato</name>
    <dbReference type="NCBI Taxonomy" id="4113"/>
    <lineage>
        <taxon>Eukaryota</taxon>
        <taxon>Viridiplantae</taxon>
        <taxon>Streptophyta</taxon>
        <taxon>Embryophyta</taxon>
        <taxon>Tracheophyta</taxon>
        <taxon>Spermatophyta</taxon>
        <taxon>Magnoliopsida</taxon>
        <taxon>eudicotyledons</taxon>
        <taxon>Gunneridae</taxon>
        <taxon>Pentapetalae</taxon>
        <taxon>asterids</taxon>
        <taxon>lamiids</taxon>
        <taxon>Solanales</taxon>
        <taxon>Solanaceae</taxon>
        <taxon>Solanoideae</taxon>
        <taxon>Solaneae</taxon>
        <taxon>Solanum</taxon>
    </lineage>
</organism>
<dbReference type="PANTHER" id="PTHR31286:SF104">
    <property type="entry name" value="PEROXIDASE"/>
    <property type="match status" value="1"/>
</dbReference>
<dbReference type="InterPro" id="IPR040256">
    <property type="entry name" value="At4g02000-like"/>
</dbReference>